<dbReference type="GO" id="GO:0006352">
    <property type="term" value="P:DNA-templated transcription initiation"/>
    <property type="evidence" value="ECO:0007669"/>
    <property type="project" value="InterPro"/>
</dbReference>
<dbReference type="Proteomes" id="UP001198242">
    <property type="component" value="Unassembled WGS sequence"/>
</dbReference>
<proteinExistence type="inferred from homology"/>
<dbReference type="GO" id="GO:0016987">
    <property type="term" value="F:sigma factor activity"/>
    <property type="evidence" value="ECO:0007669"/>
    <property type="project" value="UniProtKB-KW"/>
</dbReference>
<evidence type="ECO:0000256" key="1">
    <source>
        <dbReference type="ARBA" id="ARBA00010641"/>
    </source>
</evidence>
<dbReference type="Pfam" id="PF04542">
    <property type="entry name" value="Sigma70_r2"/>
    <property type="match status" value="1"/>
</dbReference>
<dbReference type="Pfam" id="PF08281">
    <property type="entry name" value="Sigma70_r4_2"/>
    <property type="match status" value="1"/>
</dbReference>
<dbReference type="InterPro" id="IPR036388">
    <property type="entry name" value="WH-like_DNA-bd_sf"/>
</dbReference>
<dbReference type="InterPro" id="IPR039425">
    <property type="entry name" value="RNA_pol_sigma-70-like"/>
</dbReference>
<feature type="domain" description="RNA polymerase sigma-70 region 2" evidence="5">
    <location>
        <begin position="16"/>
        <end position="74"/>
    </location>
</feature>
<dbReference type="AlphaFoldDB" id="A0AAE3J8G4"/>
<comment type="similarity">
    <text evidence="1">Belongs to the sigma-70 factor family. ECF subfamily.</text>
</comment>
<keyword evidence="4" id="KW-0804">Transcription</keyword>
<evidence type="ECO:0000256" key="4">
    <source>
        <dbReference type="ARBA" id="ARBA00023163"/>
    </source>
</evidence>
<evidence type="ECO:0000256" key="3">
    <source>
        <dbReference type="ARBA" id="ARBA00023082"/>
    </source>
</evidence>
<evidence type="ECO:0000259" key="6">
    <source>
        <dbReference type="Pfam" id="PF08281"/>
    </source>
</evidence>
<dbReference type="InterPro" id="IPR014284">
    <property type="entry name" value="RNA_pol_sigma-70_dom"/>
</dbReference>
<dbReference type="NCBIfam" id="TIGR02937">
    <property type="entry name" value="sigma70-ECF"/>
    <property type="match status" value="1"/>
</dbReference>
<sequence>MTDERSKTDVSSDEVIRKYFDMVYKLALSQTKNQTFAEDVTQDVFVRFIQNKDKFESKEHIKAWLIRVTINCSKSVFMSSWFKKIVPLEEDLTFDNPEKSDVYFAVQDLPLKYRTVIHLFYYEDMSVREIAESIDIKESTVKSHLHRGRMLLKNKLKGDYDFV</sequence>
<keyword evidence="3" id="KW-0731">Sigma factor</keyword>
<keyword evidence="2" id="KW-0805">Transcription regulation</keyword>
<accession>A0AAE3J8G4</accession>
<gene>
    <name evidence="7" type="ORF">LKE05_01140</name>
</gene>
<dbReference type="InterPro" id="IPR007627">
    <property type="entry name" value="RNA_pol_sigma70_r2"/>
</dbReference>
<dbReference type="InterPro" id="IPR013324">
    <property type="entry name" value="RNA_pol_sigma_r3/r4-like"/>
</dbReference>
<dbReference type="InterPro" id="IPR013325">
    <property type="entry name" value="RNA_pol_sigma_r2"/>
</dbReference>
<feature type="domain" description="RNA polymerase sigma factor 70 region 4 type 2" evidence="6">
    <location>
        <begin position="104"/>
        <end position="151"/>
    </location>
</feature>
<dbReference type="PANTHER" id="PTHR43133">
    <property type="entry name" value="RNA POLYMERASE ECF-TYPE SIGMA FACTO"/>
    <property type="match status" value="1"/>
</dbReference>
<dbReference type="EMBL" id="JAJEQM010000001">
    <property type="protein sequence ID" value="MCC2209406.1"/>
    <property type="molecule type" value="Genomic_DNA"/>
</dbReference>
<evidence type="ECO:0000256" key="2">
    <source>
        <dbReference type="ARBA" id="ARBA00023015"/>
    </source>
</evidence>
<evidence type="ECO:0000313" key="8">
    <source>
        <dbReference type="Proteomes" id="UP001198242"/>
    </source>
</evidence>
<dbReference type="Gene3D" id="1.10.1740.10">
    <property type="match status" value="1"/>
</dbReference>
<dbReference type="SUPFAM" id="SSF88946">
    <property type="entry name" value="Sigma2 domain of RNA polymerase sigma factors"/>
    <property type="match status" value="1"/>
</dbReference>
<name>A0AAE3J8G4_9FIRM</name>
<organism evidence="7 8">
    <name type="scientific">Hominilimicola fabiformis</name>
    <dbReference type="NCBI Taxonomy" id="2885356"/>
    <lineage>
        <taxon>Bacteria</taxon>
        <taxon>Bacillati</taxon>
        <taxon>Bacillota</taxon>
        <taxon>Clostridia</taxon>
        <taxon>Eubacteriales</taxon>
        <taxon>Oscillospiraceae</taxon>
        <taxon>Hominilimicola</taxon>
    </lineage>
</organism>
<dbReference type="GO" id="GO:0003677">
    <property type="term" value="F:DNA binding"/>
    <property type="evidence" value="ECO:0007669"/>
    <property type="project" value="InterPro"/>
</dbReference>
<dbReference type="InterPro" id="IPR013249">
    <property type="entry name" value="RNA_pol_sigma70_r4_t2"/>
</dbReference>
<evidence type="ECO:0000259" key="5">
    <source>
        <dbReference type="Pfam" id="PF04542"/>
    </source>
</evidence>
<reference evidence="7 8" key="1">
    <citation type="submission" date="2021-10" db="EMBL/GenBank/DDBJ databases">
        <title>Anaerobic single-cell dispensing facilitates the cultivation of human gut bacteria.</title>
        <authorList>
            <person name="Afrizal A."/>
        </authorList>
    </citation>
    <scope>NUCLEOTIDE SEQUENCE [LARGE SCALE GENOMIC DNA]</scope>
    <source>
        <strain evidence="7 8">CLA-AA-H232</strain>
    </source>
</reference>
<dbReference type="RefSeq" id="WP_308455668.1">
    <property type="nucleotide sequence ID" value="NZ_JAJEQM010000001.1"/>
</dbReference>
<dbReference type="PANTHER" id="PTHR43133:SF60">
    <property type="entry name" value="RNA POLYMERASE SIGMA FACTOR SIGV"/>
    <property type="match status" value="1"/>
</dbReference>
<dbReference type="CDD" id="cd06171">
    <property type="entry name" value="Sigma70_r4"/>
    <property type="match status" value="1"/>
</dbReference>
<dbReference type="Gene3D" id="1.10.10.10">
    <property type="entry name" value="Winged helix-like DNA-binding domain superfamily/Winged helix DNA-binding domain"/>
    <property type="match status" value="1"/>
</dbReference>
<keyword evidence="8" id="KW-1185">Reference proteome</keyword>
<comment type="caution">
    <text evidence="7">The sequence shown here is derived from an EMBL/GenBank/DDBJ whole genome shotgun (WGS) entry which is preliminary data.</text>
</comment>
<evidence type="ECO:0000313" key="7">
    <source>
        <dbReference type="EMBL" id="MCC2209406.1"/>
    </source>
</evidence>
<protein>
    <submittedName>
        <fullName evidence="7">Sigma-70 family RNA polymerase sigma factor</fullName>
    </submittedName>
</protein>
<dbReference type="SUPFAM" id="SSF88659">
    <property type="entry name" value="Sigma3 and sigma4 domains of RNA polymerase sigma factors"/>
    <property type="match status" value="1"/>
</dbReference>